<evidence type="ECO:0000313" key="3">
    <source>
        <dbReference type="Proteomes" id="UP000044602"/>
    </source>
</evidence>
<dbReference type="EMBL" id="CVQH01017779">
    <property type="protein sequence ID" value="CRK24821.1"/>
    <property type="molecule type" value="Genomic_DNA"/>
</dbReference>
<sequence>MHQSNQRAKHPLQHLPSLVGSLAAHLQKAGGPKESRREEHVRVAQPASPLAHDGPVNQRDRVHLSAISDLVRHLPALRNHPACDEGVVSCADGDAAPSLVDEAVKEGGVAKNIAADSLSAADEHPGILVGAEPGGGRVVEGVEAKDRDGLPRCRDGGIATFERNVSKLFASNSADARIFERSKKPRHNFRAGAECIVVGQEDDFTSGHLDAMNLLLSLVRVIDSQDLNDVLSVREIRYELLDSLQVTSDGDDDDLFGLVFEPEM</sequence>
<feature type="region of interest" description="Disordered" evidence="1">
    <location>
        <begin position="23"/>
        <end position="58"/>
    </location>
</feature>
<evidence type="ECO:0000313" key="2">
    <source>
        <dbReference type="EMBL" id="CRK24821.1"/>
    </source>
</evidence>
<proteinExistence type="predicted"/>
<keyword evidence="3" id="KW-1185">Reference proteome</keyword>
<protein>
    <submittedName>
        <fullName evidence="2">Uncharacterized protein</fullName>
    </submittedName>
</protein>
<accession>A0A0G4LRY9</accession>
<dbReference type="Proteomes" id="UP000044602">
    <property type="component" value="Unassembled WGS sequence"/>
</dbReference>
<reference evidence="2 3" key="1">
    <citation type="submission" date="2015-05" db="EMBL/GenBank/DDBJ databases">
        <authorList>
            <person name="Wang D.B."/>
            <person name="Wang M."/>
        </authorList>
    </citation>
    <scope>NUCLEOTIDE SEQUENCE [LARGE SCALE GENOMIC DNA]</scope>
    <source>
        <strain evidence="2">VL1</strain>
    </source>
</reference>
<feature type="compositionally biased region" description="Basic and acidic residues" evidence="1">
    <location>
        <begin position="31"/>
        <end position="42"/>
    </location>
</feature>
<gene>
    <name evidence="2" type="ORF">BN1708_003938</name>
</gene>
<dbReference type="AlphaFoldDB" id="A0A0G4LRY9"/>
<organism evidence="2 3">
    <name type="scientific">Verticillium longisporum</name>
    <name type="common">Verticillium dahliae var. longisporum</name>
    <dbReference type="NCBI Taxonomy" id="100787"/>
    <lineage>
        <taxon>Eukaryota</taxon>
        <taxon>Fungi</taxon>
        <taxon>Dikarya</taxon>
        <taxon>Ascomycota</taxon>
        <taxon>Pezizomycotina</taxon>
        <taxon>Sordariomycetes</taxon>
        <taxon>Hypocreomycetidae</taxon>
        <taxon>Glomerellales</taxon>
        <taxon>Plectosphaerellaceae</taxon>
        <taxon>Verticillium</taxon>
    </lineage>
</organism>
<name>A0A0G4LRY9_VERLO</name>
<evidence type="ECO:0000256" key="1">
    <source>
        <dbReference type="SAM" id="MobiDB-lite"/>
    </source>
</evidence>